<protein>
    <submittedName>
        <fullName evidence="2">Cell envelope integrity protein CreD</fullName>
    </submittedName>
</protein>
<feature type="transmembrane region" description="Helical" evidence="1">
    <location>
        <begin position="285"/>
        <end position="304"/>
    </location>
</feature>
<feature type="transmembrane region" description="Helical" evidence="1">
    <location>
        <begin position="336"/>
        <end position="354"/>
    </location>
</feature>
<feature type="transmembrane region" description="Helical" evidence="1">
    <location>
        <begin position="366"/>
        <end position="383"/>
    </location>
</feature>
<dbReference type="InterPro" id="IPR010364">
    <property type="entry name" value="Uncharacterised_IM_CreD"/>
</dbReference>
<organism evidence="2 3">
    <name type="scientific">Emticicia aquatilis</name>
    <dbReference type="NCBI Taxonomy" id="1537369"/>
    <lineage>
        <taxon>Bacteria</taxon>
        <taxon>Pseudomonadati</taxon>
        <taxon>Bacteroidota</taxon>
        <taxon>Cytophagia</taxon>
        <taxon>Cytophagales</taxon>
        <taxon>Leadbetterellaceae</taxon>
        <taxon>Emticicia</taxon>
    </lineage>
</organism>
<feature type="transmembrane region" description="Helical" evidence="1">
    <location>
        <begin position="311"/>
        <end position="330"/>
    </location>
</feature>
<comment type="caution">
    <text evidence="2">The sequence shown here is derived from an EMBL/GenBank/DDBJ whole genome shotgun (WGS) entry which is preliminary data.</text>
</comment>
<keyword evidence="1" id="KW-1133">Transmembrane helix</keyword>
<dbReference type="Proteomes" id="UP000609064">
    <property type="component" value="Unassembled WGS sequence"/>
</dbReference>
<dbReference type="AlphaFoldDB" id="A0A916YG21"/>
<dbReference type="Pfam" id="PF06123">
    <property type="entry name" value="CreD"/>
    <property type="match status" value="1"/>
</dbReference>
<dbReference type="GO" id="GO:0005886">
    <property type="term" value="C:plasma membrane"/>
    <property type="evidence" value="ECO:0007669"/>
    <property type="project" value="TreeGrafter"/>
</dbReference>
<dbReference type="NCBIfam" id="NF008712">
    <property type="entry name" value="PRK11715.1-1"/>
    <property type="match status" value="1"/>
</dbReference>
<dbReference type="PIRSF" id="PIRSF004548">
    <property type="entry name" value="CreD"/>
    <property type="match status" value="1"/>
</dbReference>
<dbReference type="EMBL" id="BMKK01000001">
    <property type="protein sequence ID" value="GGD43129.1"/>
    <property type="molecule type" value="Genomic_DNA"/>
</dbReference>
<reference evidence="2" key="2">
    <citation type="submission" date="2020-09" db="EMBL/GenBank/DDBJ databases">
        <authorList>
            <person name="Sun Q."/>
            <person name="Zhou Y."/>
        </authorList>
    </citation>
    <scope>NUCLEOTIDE SEQUENCE</scope>
    <source>
        <strain evidence="2">CGMCC 1.15958</strain>
    </source>
</reference>
<keyword evidence="1" id="KW-0472">Membrane</keyword>
<reference evidence="2" key="1">
    <citation type="journal article" date="2014" name="Int. J. Syst. Evol. Microbiol.">
        <title>Complete genome sequence of Corynebacterium casei LMG S-19264T (=DSM 44701T), isolated from a smear-ripened cheese.</title>
        <authorList>
            <consortium name="US DOE Joint Genome Institute (JGI-PGF)"/>
            <person name="Walter F."/>
            <person name="Albersmeier A."/>
            <person name="Kalinowski J."/>
            <person name="Ruckert C."/>
        </authorList>
    </citation>
    <scope>NUCLEOTIDE SEQUENCE</scope>
    <source>
        <strain evidence="2">CGMCC 1.15958</strain>
    </source>
</reference>
<keyword evidence="1" id="KW-0812">Transmembrane</keyword>
<dbReference type="PANTHER" id="PTHR30092">
    <property type="entry name" value="INNER MEMBRANE PROTEIN CRED"/>
    <property type="match status" value="1"/>
</dbReference>
<proteinExistence type="predicted"/>
<evidence type="ECO:0000256" key="1">
    <source>
        <dbReference type="SAM" id="Phobius"/>
    </source>
</evidence>
<sequence length="421" mass="47775">MIQSLISEREGRKSEVIQEVSSKWGNSQQLIGPILRIPYYEISRVEKLNTNGKKEIEQTKSLEYAYFLPNKLVVNGLVSPEKRSRGIYEIVVYNSKTIFDGDFENISLEQFKVLPENILWKDASVLFTLSDFRGITDDIELTWNGNKSFYSSGAKLPFSRESNIAISGISTPVNINNEGKGKYVFHFEANLKGSESLNIVPIGKTTKVMLNSNWQNPSFIGAFLPDKRVVNEKGFAASWKVLHLNRDFPQQWTGITPETLTQSSFGVNLITPNDNYQQSSRSVKYAILIIALIFMAFFFIEILNKKRVHPFNYILIGLALCIFYTLLLSISEFLTFNISYLIATFLTVGLVFLYSKSIFQNTRLSGLVALVMLTLYGFIFVIIQLEDTALLIGSIGLFTILSITMYISRRIDWQNVGLKSN</sequence>
<evidence type="ECO:0000313" key="3">
    <source>
        <dbReference type="Proteomes" id="UP000609064"/>
    </source>
</evidence>
<feature type="transmembrane region" description="Helical" evidence="1">
    <location>
        <begin position="389"/>
        <end position="407"/>
    </location>
</feature>
<accession>A0A916YG21</accession>
<keyword evidence="3" id="KW-1185">Reference proteome</keyword>
<evidence type="ECO:0000313" key="2">
    <source>
        <dbReference type="EMBL" id="GGD43129.1"/>
    </source>
</evidence>
<gene>
    <name evidence="2" type="primary">creD</name>
    <name evidence="2" type="ORF">GCM10011514_03810</name>
</gene>
<dbReference type="PANTHER" id="PTHR30092:SF0">
    <property type="entry name" value="INNER MEMBRANE PROTEIN CRED"/>
    <property type="match status" value="1"/>
</dbReference>
<name>A0A916YG21_9BACT</name>